<accession>A0A9W6VAA9</accession>
<dbReference type="AlphaFoldDB" id="A0A9W6VAA9"/>
<dbReference type="Proteomes" id="UP001165042">
    <property type="component" value="Unassembled WGS sequence"/>
</dbReference>
<name>A0A9W6VAA9_9PSEU</name>
<dbReference type="RefSeq" id="WP_285610564.1">
    <property type="nucleotide sequence ID" value="NZ_BSSD01000003.1"/>
</dbReference>
<gene>
    <name evidence="1" type="ORF">Aglo03_26040</name>
</gene>
<sequence>MSYPADGTPSTPKPSVGRIVHYVSHGTPPRPDGTQAYTAQCRAAIVTQVNEDGTVGLCVLNPTGMFFYESVGQASGDSLELLGGTWHWPERS</sequence>
<evidence type="ECO:0000313" key="1">
    <source>
        <dbReference type="EMBL" id="GLW91788.1"/>
    </source>
</evidence>
<protein>
    <submittedName>
        <fullName evidence="1">Uncharacterized protein</fullName>
    </submittedName>
</protein>
<evidence type="ECO:0000313" key="2">
    <source>
        <dbReference type="Proteomes" id="UP001165042"/>
    </source>
</evidence>
<reference evidence="1" key="1">
    <citation type="submission" date="2023-02" db="EMBL/GenBank/DDBJ databases">
        <title>Actinokineospora globicatena NBRC 15670.</title>
        <authorList>
            <person name="Ichikawa N."/>
            <person name="Sato H."/>
            <person name="Tonouchi N."/>
        </authorList>
    </citation>
    <scope>NUCLEOTIDE SEQUENCE</scope>
    <source>
        <strain evidence="1">NBRC 15670</strain>
    </source>
</reference>
<dbReference type="EMBL" id="BSSD01000003">
    <property type="protein sequence ID" value="GLW91788.1"/>
    <property type="molecule type" value="Genomic_DNA"/>
</dbReference>
<comment type="caution">
    <text evidence="1">The sequence shown here is derived from an EMBL/GenBank/DDBJ whole genome shotgun (WGS) entry which is preliminary data.</text>
</comment>
<proteinExistence type="predicted"/>
<organism evidence="1 2">
    <name type="scientific">Actinokineospora globicatena</name>
    <dbReference type="NCBI Taxonomy" id="103729"/>
    <lineage>
        <taxon>Bacteria</taxon>
        <taxon>Bacillati</taxon>
        <taxon>Actinomycetota</taxon>
        <taxon>Actinomycetes</taxon>
        <taxon>Pseudonocardiales</taxon>
        <taxon>Pseudonocardiaceae</taxon>
        <taxon>Actinokineospora</taxon>
    </lineage>
</organism>
<keyword evidence="2" id="KW-1185">Reference proteome</keyword>